<evidence type="ECO:0000313" key="4">
    <source>
        <dbReference type="Proteomes" id="UP000799770"/>
    </source>
</evidence>
<dbReference type="InterPro" id="IPR053235">
    <property type="entry name" value="Ser_Thr_kinase"/>
</dbReference>
<reference evidence="3" key="1">
    <citation type="journal article" date="2020" name="Stud. Mycol.">
        <title>101 Dothideomycetes genomes: a test case for predicting lifestyles and emergence of pathogens.</title>
        <authorList>
            <person name="Haridas S."/>
            <person name="Albert R."/>
            <person name="Binder M."/>
            <person name="Bloem J."/>
            <person name="Labutti K."/>
            <person name="Salamov A."/>
            <person name="Andreopoulos B."/>
            <person name="Baker S."/>
            <person name="Barry K."/>
            <person name="Bills G."/>
            <person name="Bluhm B."/>
            <person name="Cannon C."/>
            <person name="Castanera R."/>
            <person name="Culley D."/>
            <person name="Daum C."/>
            <person name="Ezra D."/>
            <person name="Gonzalez J."/>
            <person name="Henrissat B."/>
            <person name="Kuo A."/>
            <person name="Liang C."/>
            <person name="Lipzen A."/>
            <person name="Lutzoni F."/>
            <person name="Magnuson J."/>
            <person name="Mondo S."/>
            <person name="Nolan M."/>
            <person name="Ohm R."/>
            <person name="Pangilinan J."/>
            <person name="Park H.-J."/>
            <person name="Ramirez L."/>
            <person name="Alfaro M."/>
            <person name="Sun H."/>
            <person name="Tritt A."/>
            <person name="Yoshinaga Y."/>
            <person name="Zwiers L.-H."/>
            <person name="Turgeon B."/>
            <person name="Goodwin S."/>
            <person name="Spatafora J."/>
            <person name="Crous P."/>
            <person name="Grigoriev I."/>
        </authorList>
    </citation>
    <scope>NUCLEOTIDE SEQUENCE</scope>
    <source>
        <strain evidence="3">CBS 627.86</strain>
    </source>
</reference>
<feature type="region of interest" description="Disordered" evidence="1">
    <location>
        <begin position="1"/>
        <end position="29"/>
    </location>
</feature>
<dbReference type="InterPro" id="IPR011009">
    <property type="entry name" value="Kinase-like_dom_sf"/>
</dbReference>
<dbReference type="InterPro" id="IPR000719">
    <property type="entry name" value="Prot_kinase_dom"/>
</dbReference>
<evidence type="ECO:0000256" key="1">
    <source>
        <dbReference type="SAM" id="MobiDB-lite"/>
    </source>
</evidence>
<gene>
    <name evidence="3" type="ORF">BDV96DRAFT_646718</name>
</gene>
<feature type="compositionally biased region" description="Low complexity" evidence="1">
    <location>
        <begin position="68"/>
        <end position="83"/>
    </location>
</feature>
<organism evidence="3 4">
    <name type="scientific">Lophiotrema nucula</name>
    <dbReference type="NCBI Taxonomy" id="690887"/>
    <lineage>
        <taxon>Eukaryota</taxon>
        <taxon>Fungi</taxon>
        <taxon>Dikarya</taxon>
        <taxon>Ascomycota</taxon>
        <taxon>Pezizomycotina</taxon>
        <taxon>Dothideomycetes</taxon>
        <taxon>Pleosporomycetidae</taxon>
        <taxon>Pleosporales</taxon>
        <taxon>Lophiotremataceae</taxon>
        <taxon>Lophiotrema</taxon>
    </lineage>
</organism>
<sequence>MDERAVGGTSGGRQRIQYSEAPTFDPKRREYRTLAAAALREHTEGLSLEGDDLIPPDLLVDTPHERTSQSSTSSTSTPGAGKSLSFFGSSSGYRRWSLQYDSHQGSEISIAQGTEAKEREEKSSFDWFCEKSAEHMDTAKKERSNKEQSNEEQSSKERKCSESESEPCCISLYHNEDHPTGSLYGLEFAHQVFEKATTIPLIACGYLGSGSLGVAEEVKHSSSNFPSLVRKTVRLPYHGRDARLRIIQEEALNLRRMDHPHIVNIIASYEDKTRQNRHLYCLLMSPIGEYDLTTFLAIAGDASEIAIKLRYRRWIRSWFSCLACALEYMHNQGIRHQDIKPSNIIIKGRQVYFTDFSSASRFDVDKTTSTEEPARSSAMYGAPEVVSKRSGFLEKHGRLSDIFSLGAVFCEMLTVTEGRTVHAFHDYLCLSLAHGDDSDTSSESSFFGGVLLFITLRL</sequence>
<keyword evidence="3" id="KW-0418">Kinase</keyword>
<dbReference type="PROSITE" id="PS00108">
    <property type="entry name" value="PROTEIN_KINASE_ST"/>
    <property type="match status" value="1"/>
</dbReference>
<dbReference type="PANTHER" id="PTHR24361">
    <property type="entry name" value="MITOGEN-ACTIVATED KINASE KINASE KINASE"/>
    <property type="match status" value="1"/>
</dbReference>
<dbReference type="SUPFAM" id="SSF56112">
    <property type="entry name" value="Protein kinase-like (PK-like)"/>
    <property type="match status" value="1"/>
</dbReference>
<dbReference type="Gene3D" id="1.10.510.10">
    <property type="entry name" value="Transferase(Phosphotransferase) domain 1"/>
    <property type="match status" value="1"/>
</dbReference>
<accession>A0A6A5Z5V1</accession>
<dbReference type="InterPro" id="IPR008271">
    <property type="entry name" value="Ser/Thr_kinase_AS"/>
</dbReference>
<feature type="region of interest" description="Disordered" evidence="1">
    <location>
        <begin position="136"/>
        <end position="160"/>
    </location>
</feature>
<dbReference type="CDD" id="cd00180">
    <property type="entry name" value="PKc"/>
    <property type="match status" value="1"/>
</dbReference>
<dbReference type="GO" id="GO:0005524">
    <property type="term" value="F:ATP binding"/>
    <property type="evidence" value="ECO:0007669"/>
    <property type="project" value="InterPro"/>
</dbReference>
<dbReference type="PROSITE" id="PS50011">
    <property type="entry name" value="PROTEIN_KINASE_DOM"/>
    <property type="match status" value="1"/>
</dbReference>
<feature type="region of interest" description="Disordered" evidence="1">
    <location>
        <begin position="42"/>
        <end position="83"/>
    </location>
</feature>
<keyword evidence="4" id="KW-1185">Reference proteome</keyword>
<protein>
    <submittedName>
        <fullName evidence="3">Kinase-like domain-containing protein</fullName>
    </submittedName>
</protein>
<dbReference type="GO" id="GO:0005737">
    <property type="term" value="C:cytoplasm"/>
    <property type="evidence" value="ECO:0007669"/>
    <property type="project" value="TreeGrafter"/>
</dbReference>
<dbReference type="AlphaFoldDB" id="A0A6A5Z5V1"/>
<keyword evidence="3" id="KW-0808">Transferase</keyword>
<dbReference type="OrthoDB" id="4062651at2759"/>
<name>A0A6A5Z5V1_9PLEO</name>
<dbReference type="Pfam" id="PF00069">
    <property type="entry name" value="Pkinase"/>
    <property type="match status" value="1"/>
</dbReference>
<feature type="domain" description="Protein kinase" evidence="2">
    <location>
        <begin position="201"/>
        <end position="458"/>
    </location>
</feature>
<proteinExistence type="predicted"/>
<dbReference type="SMART" id="SM00220">
    <property type="entry name" value="S_TKc"/>
    <property type="match status" value="1"/>
</dbReference>
<dbReference type="GO" id="GO:0004674">
    <property type="term" value="F:protein serine/threonine kinase activity"/>
    <property type="evidence" value="ECO:0007669"/>
    <property type="project" value="TreeGrafter"/>
</dbReference>
<dbReference type="EMBL" id="ML977324">
    <property type="protein sequence ID" value="KAF2114849.1"/>
    <property type="molecule type" value="Genomic_DNA"/>
</dbReference>
<dbReference type="Proteomes" id="UP000799770">
    <property type="component" value="Unassembled WGS sequence"/>
</dbReference>
<evidence type="ECO:0000313" key="3">
    <source>
        <dbReference type="EMBL" id="KAF2114849.1"/>
    </source>
</evidence>
<evidence type="ECO:0000259" key="2">
    <source>
        <dbReference type="PROSITE" id="PS50011"/>
    </source>
</evidence>